<sequence length="207" mass="23286">MVEKKLAWYEATIVKNMMALMGGRALRGAMSTYISSKVFQGKASLIRVAHYLEATLDKHERRALIITDSFTQKFAKYITDYLDLIEMEYKIWSGVEPEVPISTIDEGARICEEFKPQVLIAIGGGSVMDTTKMVMVKYEKPETNIFMILPYFGSLGLRKKMKYFIAIPTTSGTGSEVTQVAVITDTDRDPPKKLEVLSDEFCADITI</sequence>
<dbReference type="InterPro" id="IPR001670">
    <property type="entry name" value="ADH_Fe/GldA"/>
</dbReference>
<dbReference type="SUPFAM" id="SSF56796">
    <property type="entry name" value="Dehydroquinate synthase-like"/>
    <property type="match status" value="1"/>
</dbReference>
<dbReference type="AlphaFoldDB" id="X0UHX6"/>
<proteinExistence type="predicted"/>
<dbReference type="GO" id="GO:0046872">
    <property type="term" value="F:metal ion binding"/>
    <property type="evidence" value="ECO:0007669"/>
    <property type="project" value="InterPro"/>
</dbReference>
<gene>
    <name evidence="3" type="ORF">S01H1_34636</name>
</gene>
<dbReference type="EMBL" id="BARS01021576">
    <property type="protein sequence ID" value="GAG05210.1"/>
    <property type="molecule type" value="Genomic_DNA"/>
</dbReference>
<protein>
    <recommendedName>
        <fullName evidence="2">Alcohol dehydrogenase iron-type/glycerol dehydrogenase GldA domain-containing protein</fullName>
    </recommendedName>
</protein>
<dbReference type="PANTHER" id="PTHR11496">
    <property type="entry name" value="ALCOHOL DEHYDROGENASE"/>
    <property type="match status" value="1"/>
</dbReference>
<feature type="non-terminal residue" evidence="3">
    <location>
        <position position="207"/>
    </location>
</feature>
<dbReference type="GO" id="GO:0005739">
    <property type="term" value="C:mitochondrion"/>
    <property type="evidence" value="ECO:0007669"/>
    <property type="project" value="TreeGrafter"/>
</dbReference>
<evidence type="ECO:0000313" key="3">
    <source>
        <dbReference type="EMBL" id="GAG05210.1"/>
    </source>
</evidence>
<evidence type="ECO:0000256" key="1">
    <source>
        <dbReference type="ARBA" id="ARBA00023002"/>
    </source>
</evidence>
<dbReference type="Gene3D" id="3.40.50.1970">
    <property type="match status" value="1"/>
</dbReference>
<comment type="caution">
    <text evidence="3">The sequence shown here is derived from an EMBL/GenBank/DDBJ whole genome shotgun (WGS) entry which is preliminary data.</text>
</comment>
<accession>X0UHX6</accession>
<dbReference type="FunFam" id="3.40.50.1970:FF:000003">
    <property type="entry name" value="Alcohol dehydrogenase, iron-containing"/>
    <property type="match status" value="1"/>
</dbReference>
<dbReference type="Pfam" id="PF00465">
    <property type="entry name" value="Fe-ADH"/>
    <property type="match status" value="1"/>
</dbReference>
<dbReference type="InterPro" id="IPR039697">
    <property type="entry name" value="Alcohol_dehydrogenase_Fe"/>
</dbReference>
<name>X0UHX6_9ZZZZ</name>
<feature type="domain" description="Alcohol dehydrogenase iron-type/glycerol dehydrogenase GldA" evidence="2">
    <location>
        <begin position="37"/>
        <end position="207"/>
    </location>
</feature>
<keyword evidence="1" id="KW-0560">Oxidoreductase</keyword>
<dbReference type="PANTHER" id="PTHR11496:SF83">
    <property type="entry name" value="HYDROXYACID-OXOACID TRANSHYDROGENASE, MITOCHONDRIAL"/>
    <property type="match status" value="1"/>
</dbReference>
<reference evidence="3" key="1">
    <citation type="journal article" date="2014" name="Front. Microbiol.">
        <title>High frequency of phylogenetically diverse reductive dehalogenase-homologous genes in deep subseafloor sedimentary metagenomes.</title>
        <authorList>
            <person name="Kawai M."/>
            <person name="Futagami T."/>
            <person name="Toyoda A."/>
            <person name="Takaki Y."/>
            <person name="Nishi S."/>
            <person name="Hori S."/>
            <person name="Arai W."/>
            <person name="Tsubouchi T."/>
            <person name="Morono Y."/>
            <person name="Uchiyama I."/>
            <person name="Ito T."/>
            <person name="Fujiyama A."/>
            <person name="Inagaki F."/>
            <person name="Takami H."/>
        </authorList>
    </citation>
    <scope>NUCLEOTIDE SEQUENCE</scope>
    <source>
        <strain evidence="3">Expedition CK06-06</strain>
    </source>
</reference>
<evidence type="ECO:0000259" key="2">
    <source>
        <dbReference type="Pfam" id="PF00465"/>
    </source>
</evidence>
<organism evidence="3">
    <name type="scientific">marine sediment metagenome</name>
    <dbReference type="NCBI Taxonomy" id="412755"/>
    <lineage>
        <taxon>unclassified sequences</taxon>
        <taxon>metagenomes</taxon>
        <taxon>ecological metagenomes</taxon>
    </lineage>
</organism>
<dbReference type="GO" id="GO:0004022">
    <property type="term" value="F:alcohol dehydrogenase (NAD+) activity"/>
    <property type="evidence" value="ECO:0007669"/>
    <property type="project" value="TreeGrafter"/>
</dbReference>